<dbReference type="Proteomes" id="UP001208017">
    <property type="component" value="Unassembled WGS sequence"/>
</dbReference>
<reference evidence="3 4" key="1">
    <citation type="submission" date="2022-11" db="EMBL/GenBank/DDBJ databases">
        <title>Study of microbial diversity in lake waters.</title>
        <authorList>
            <person name="Zhang J."/>
        </authorList>
    </citation>
    <scope>NUCLEOTIDE SEQUENCE [LARGE SCALE GENOMIC DNA]</scope>
    <source>
        <strain evidence="3 4">DT12</strain>
    </source>
</reference>
<dbReference type="PANTHER" id="PTHR14969">
    <property type="entry name" value="SPHINGOSINE-1-PHOSPHATE PHOSPHOHYDROLASE"/>
    <property type="match status" value="1"/>
</dbReference>
<dbReference type="RefSeq" id="WP_267153295.1">
    <property type="nucleotide sequence ID" value="NZ_JAPMLT010000015.1"/>
</dbReference>
<evidence type="ECO:0000256" key="1">
    <source>
        <dbReference type="SAM" id="Phobius"/>
    </source>
</evidence>
<protein>
    <submittedName>
        <fullName evidence="3">Phosphatase PAP2 family protein</fullName>
    </submittedName>
</protein>
<proteinExistence type="predicted"/>
<sequence>MQMDLLLFIQSFANGFLDMMFIALSFIGDEEFYMAVVPLIFLGVHKQVGVRLGMVLAFSTFANEAMKWFFATPRPIGVEGIRNLYVESAPGYSFPSGHSQGSATFWFYLATQVKRGWFTVCAAVLVLLIMLSRMYLGVHWPIDVLGGLVFGLLAVSAFVWVDAWQKARGLPLWVMVAGAVLVPLGLLLVYQEPDGRKMVGFLIGFGVAYLIEKETVGMRLAKRWTRRILPVLVGVGGVFLLRALLKSVLPEEAPFDMLRYVIIGFWGAWVAPWLFVKVGWYPGKGTQHPS</sequence>
<feature type="transmembrane region" description="Helical" evidence="1">
    <location>
        <begin position="224"/>
        <end position="245"/>
    </location>
</feature>
<keyword evidence="1" id="KW-0812">Transmembrane</keyword>
<dbReference type="EMBL" id="JAPMLT010000015">
    <property type="protein sequence ID" value="MCX7572044.1"/>
    <property type="molecule type" value="Genomic_DNA"/>
</dbReference>
<accession>A0ABT3XBB1</accession>
<feature type="transmembrane region" description="Helical" evidence="1">
    <location>
        <begin position="7"/>
        <end position="27"/>
    </location>
</feature>
<gene>
    <name evidence="3" type="ORF">OS242_19080</name>
</gene>
<evidence type="ECO:0000313" key="4">
    <source>
        <dbReference type="Proteomes" id="UP001208017"/>
    </source>
</evidence>
<dbReference type="PANTHER" id="PTHR14969:SF13">
    <property type="entry name" value="AT30094P"/>
    <property type="match status" value="1"/>
</dbReference>
<organism evidence="3 4">
    <name type="scientific">Tumebacillus lacus</name>
    <dbReference type="NCBI Taxonomy" id="2995335"/>
    <lineage>
        <taxon>Bacteria</taxon>
        <taxon>Bacillati</taxon>
        <taxon>Bacillota</taxon>
        <taxon>Bacilli</taxon>
        <taxon>Bacillales</taxon>
        <taxon>Alicyclobacillaceae</taxon>
        <taxon>Tumebacillus</taxon>
    </lineage>
</organism>
<evidence type="ECO:0000259" key="2">
    <source>
        <dbReference type="SMART" id="SM00014"/>
    </source>
</evidence>
<dbReference type="InterPro" id="IPR036938">
    <property type="entry name" value="PAP2/HPO_sf"/>
</dbReference>
<evidence type="ECO:0000313" key="3">
    <source>
        <dbReference type="EMBL" id="MCX7572044.1"/>
    </source>
</evidence>
<feature type="transmembrane region" description="Helical" evidence="1">
    <location>
        <begin position="170"/>
        <end position="190"/>
    </location>
</feature>
<keyword evidence="1" id="KW-0472">Membrane</keyword>
<dbReference type="InterPro" id="IPR000326">
    <property type="entry name" value="PAP2/HPO"/>
</dbReference>
<feature type="domain" description="Phosphatidic acid phosphatase type 2/haloperoxidase" evidence="2">
    <location>
        <begin position="47"/>
        <end position="159"/>
    </location>
</feature>
<name>A0ABT3XBB1_9BACL</name>
<keyword evidence="4" id="KW-1185">Reference proteome</keyword>
<keyword evidence="1" id="KW-1133">Transmembrane helix</keyword>
<dbReference type="SMART" id="SM00014">
    <property type="entry name" value="acidPPc"/>
    <property type="match status" value="1"/>
</dbReference>
<feature type="transmembrane region" description="Helical" evidence="1">
    <location>
        <begin position="144"/>
        <end position="163"/>
    </location>
</feature>
<dbReference type="Pfam" id="PF01569">
    <property type="entry name" value="PAP2"/>
    <property type="match status" value="1"/>
</dbReference>
<comment type="caution">
    <text evidence="3">The sequence shown here is derived from an EMBL/GenBank/DDBJ whole genome shotgun (WGS) entry which is preliminary data.</text>
</comment>
<dbReference type="SUPFAM" id="SSF48317">
    <property type="entry name" value="Acid phosphatase/Vanadium-dependent haloperoxidase"/>
    <property type="match status" value="1"/>
</dbReference>
<dbReference type="Gene3D" id="1.20.144.10">
    <property type="entry name" value="Phosphatidic acid phosphatase type 2/haloperoxidase"/>
    <property type="match status" value="1"/>
</dbReference>
<feature type="transmembrane region" description="Helical" evidence="1">
    <location>
        <begin position="117"/>
        <end position="138"/>
    </location>
</feature>
<feature type="transmembrane region" description="Helical" evidence="1">
    <location>
        <begin position="257"/>
        <end position="276"/>
    </location>
</feature>